<keyword evidence="8 13" id="KW-1133">Transmembrane helix</keyword>
<name>A0A6L2PE93_COPFO</name>
<evidence type="ECO:0000259" key="14">
    <source>
        <dbReference type="PROSITE" id="PS50268"/>
    </source>
</evidence>
<accession>A0A6L2PE93</accession>
<comment type="caution">
    <text evidence="15">The sequence shown here is derived from an EMBL/GenBank/DDBJ whole genome shotgun (WGS) entry which is preliminary data.</text>
</comment>
<dbReference type="OrthoDB" id="6252479at2759"/>
<dbReference type="GO" id="GO:0005509">
    <property type="term" value="F:calcium ion binding"/>
    <property type="evidence" value="ECO:0007669"/>
    <property type="project" value="UniProtKB-UniRule"/>
</dbReference>
<keyword evidence="2" id="KW-1003">Cell membrane</keyword>
<dbReference type="PROSITE" id="PS50268">
    <property type="entry name" value="CADHERIN_2"/>
    <property type="match status" value="12"/>
</dbReference>
<feature type="domain" description="Cadherin" evidence="14">
    <location>
        <begin position="700"/>
        <end position="778"/>
    </location>
</feature>
<keyword evidence="4" id="KW-0732">Signal</keyword>
<dbReference type="GO" id="GO:0060429">
    <property type="term" value="P:epithelium development"/>
    <property type="evidence" value="ECO:0007669"/>
    <property type="project" value="UniProtKB-ARBA"/>
</dbReference>
<feature type="compositionally biased region" description="Polar residues" evidence="12">
    <location>
        <begin position="1733"/>
        <end position="1749"/>
    </location>
</feature>
<protein>
    <recommendedName>
        <fullName evidence="14">Cadherin domain-containing protein</fullName>
    </recommendedName>
</protein>
<dbReference type="SMART" id="SM00112">
    <property type="entry name" value="CA"/>
    <property type="match status" value="11"/>
</dbReference>
<dbReference type="CDD" id="cd11304">
    <property type="entry name" value="Cadherin_repeat"/>
    <property type="match status" value="13"/>
</dbReference>
<dbReference type="GO" id="GO:0005912">
    <property type="term" value="C:adherens junction"/>
    <property type="evidence" value="ECO:0007669"/>
    <property type="project" value="TreeGrafter"/>
</dbReference>
<dbReference type="InParanoid" id="A0A6L2PE93"/>
<keyword evidence="7" id="KW-0130">Cell adhesion</keyword>
<evidence type="ECO:0000256" key="3">
    <source>
        <dbReference type="ARBA" id="ARBA00022692"/>
    </source>
</evidence>
<dbReference type="FunFam" id="2.60.40.60:FF:000005">
    <property type="entry name" value="Protocadherin 9"/>
    <property type="match status" value="1"/>
</dbReference>
<dbReference type="InterPro" id="IPR039808">
    <property type="entry name" value="Cadherin"/>
</dbReference>
<proteinExistence type="predicted"/>
<dbReference type="GO" id="GO:0034332">
    <property type="term" value="P:adherens junction organization"/>
    <property type="evidence" value="ECO:0007669"/>
    <property type="project" value="TreeGrafter"/>
</dbReference>
<dbReference type="PRINTS" id="PR00205">
    <property type="entry name" value="CADHERIN"/>
</dbReference>
<evidence type="ECO:0000313" key="15">
    <source>
        <dbReference type="EMBL" id="GFG30804.1"/>
    </source>
</evidence>
<dbReference type="Gene3D" id="2.60.40.60">
    <property type="entry name" value="Cadherins"/>
    <property type="match status" value="13"/>
</dbReference>
<evidence type="ECO:0000256" key="1">
    <source>
        <dbReference type="ARBA" id="ARBA00004251"/>
    </source>
</evidence>
<feature type="domain" description="Cadherin" evidence="14">
    <location>
        <begin position="345"/>
        <end position="457"/>
    </location>
</feature>
<feature type="domain" description="Cadherin" evidence="14">
    <location>
        <begin position="1179"/>
        <end position="1292"/>
    </location>
</feature>
<feature type="non-terminal residue" evidence="15">
    <location>
        <position position="1870"/>
    </location>
</feature>
<evidence type="ECO:0000256" key="9">
    <source>
        <dbReference type="ARBA" id="ARBA00023136"/>
    </source>
</evidence>
<keyword evidence="10" id="KW-0325">Glycoprotein</keyword>
<comment type="subcellular location">
    <subcellularLocation>
        <location evidence="1">Cell membrane</location>
        <topology evidence="1">Single-pass type I membrane protein</topology>
    </subcellularLocation>
</comment>
<feature type="region of interest" description="Disordered" evidence="12">
    <location>
        <begin position="1806"/>
        <end position="1828"/>
    </location>
</feature>
<feature type="domain" description="Cadherin" evidence="14">
    <location>
        <begin position="117"/>
        <end position="226"/>
    </location>
</feature>
<dbReference type="PROSITE" id="PS00232">
    <property type="entry name" value="CADHERIN_1"/>
    <property type="match status" value="8"/>
</dbReference>
<dbReference type="PANTHER" id="PTHR24027:SF438">
    <property type="entry name" value="CADHERIN 23"/>
    <property type="match status" value="1"/>
</dbReference>
<dbReference type="GO" id="GO:0016339">
    <property type="term" value="P:calcium-dependent cell-cell adhesion via plasma membrane cell adhesion molecules"/>
    <property type="evidence" value="ECO:0007669"/>
    <property type="project" value="TreeGrafter"/>
</dbReference>
<feature type="domain" description="Cadherin" evidence="14">
    <location>
        <begin position="7"/>
        <end position="116"/>
    </location>
</feature>
<dbReference type="FunFam" id="2.60.40.60:FF:000266">
    <property type="entry name" value="Cadherin 23"/>
    <property type="match status" value="1"/>
</dbReference>
<feature type="domain" description="Cadherin" evidence="14">
    <location>
        <begin position="1293"/>
        <end position="1412"/>
    </location>
</feature>
<feature type="domain" description="Cadherin" evidence="14">
    <location>
        <begin position="227"/>
        <end position="344"/>
    </location>
</feature>
<dbReference type="EMBL" id="BLKM01007482">
    <property type="protein sequence ID" value="GFG30804.1"/>
    <property type="molecule type" value="Genomic_DNA"/>
</dbReference>
<feature type="domain" description="Cadherin" evidence="14">
    <location>
        <begin position="1043"/>
        <end position="1153"/>
    </location>
</feature>
<keyword evidence="9 13" id="KW-0472">Membrane</keyword>
<evidence type="ECO:0000256" key="4">
    <source>
        <dbReference type="ARBA" id="ARBA00022729"/>
    </source>
</evidence>
<dbReference type="FunFam" id="2.60.40.60:FF:000020">
    <property type="entry name" value="Dachsous cadherin-related 1b"/>
    <property type="match status" value="1"/>
</dbReference>
<dbReference type="GO" id="GO:0007156">
    <property type="term" value="P:homophilic cell adhesion via plasma membrane adhesion molecules"/>
    <property type="evidence" value="ECO:0007669"/>
    <property type="project" value="InterPro"/>
</dbReference>
<dbReference type="Pfam" id="PF00028">
    <property type="entry name" value="Cadherin"/>
    <property type="match status" value="10"/>
</dbReference>
<feature type="region of interest" description="Disordered" evidence="12">
    <location>
        <begin position="1718"/>
        <end position="1749"/>
    </location>
</feature>
<dbReference type="InterPro" id="IPR002126">
    <property type="entry name" value="Cadherin-like_dom"/>
</dbReference>
<keyword evidence="3 13" id="KW-0812">Transmembrane</keyword>
<organism evidence="15 16">
    <name type="scientific">Coptotermes formosanus</name>
    <name type="common">Formosan subterranean termite</name>
    <dbReference type="NCBI Taxonomy" id="36987"/>
    <lineage>
        <taxon>Eukaryota</taxon>
        <taxon>Metazoa</taxon>
        <taxon>Ecdysozoa</taxon>
        <taxon>Arthropoda</taxon>
        <taxon>Hexapoda</taxon>
        <taxon>Insecta</taxon>
        <taxon>Pterygota</taxon>
        <taxon>Neoptera</taxon>
        <taxon>Polyneoptera</taxon>
        <taxon>Dictyoptera</taxon>
        <taxon>Blattodea</taxon>
        <taxon>Blattoidea</taxon>
        <taxon>Termitoidae</taxon>
        <taxon>Rhinotermitidae</taxon>
        <taxon>Coptotermes</taxon>
    </lineage>
</organism>
<evidence type="ECO:0000256" key="13">
    <source>
        <dbReference type="SAM" id="Phobius"/>
    </source>
</evidence>
<evidence type="ECO:0000256" key="7">
    <source>
        <dbReference type="ARBA" id="ARBA00022889"/>
    </source>
</evidence>
<evidence type="ECO:0000256" key="10">
    <source>
        <dbReference type="ARBA" id="ARBA00023180"/>
    </source>
</evidence>
<evidence type="ECO:0000256" key="5">
    <source>
        <dbReference type="ARBA" id="ARBA00022737"/>
    </source>
</evidence>
<reference evidence="16" key="1">
    <citation type="submission" date="2020-01" db="EMBL/GenBank/DDBJ databases">
        <title>Draft genome sequence of the Termite Coptotermes fromosanus.</title>
        <authorList>
            <person name="Itakura S."/>
            <person name="Yosikawa Y."/>
            <person name="Umezawa K."/>
        </authorList>
    </citation>
    <scope>NUCLEOTIDE SEQUENCE [LARGE SCALE GENOMIC DNA]</scope>
</reference>
<feature type="non-terminal residue" evidence="15">
    <location>
        <position position="1"/>
    </location>
</feature>
<evidence type="ECO:0000256" key="2">
    <source>
        <dbReference type="ARBA" id="ARBA00022475"/>
    </source>
</evidence>
<dbReference type="GO" id="GO:0008013">
    <property type="term" value="F:beta-catenin binding"/>
    <property type="evidence" value="ECO:0007669"/>
    <property type="project" value="TreeGrafter"/>
</dbReference>
<evidence type="ECO:0000256" key="11">
    <source>
        <dbReference type="PROSITE-ProRule" id="PRU00043"/>
    </source>
</evidence>
<evidence type="ECO:0000256" key="12">
    <source>
        <dbReference type="SAM" id="MobiDB-lite"/>
    </source>
</evidence>
<evidence type="ECO:0000256" key="8">
    <source>
        <dbReference type="ARBA" id="ARBA00022989"/>
    </source>
</evidence>
<keyword evidence="6 11" id="KW-0106">Calcium</keyword>
<feature type="transmembrane region" description="Helical" evidence="13">
    <location>
        <begin position="1621"/>
        <end position="1644"/>
    </location>
</feature>
<dbReference type="GO" id="GO:0044331">
    <property type="term" value="P:cell-cell adhesion mediated by cadherin"/>
    <property type="evidence" value="ECO:0007669"/>
    <property type="project" value="TreeGrafter"/>
</dbReference>
<evidence type="ECO:0000313" key="16">
    <source>
        <dbReference type="Proteomes" id="UP000502823"/>
    </source>
</evidence>
<dbReference type="GO" id="GO:0016477">
    <property type="term" value="P:cell migration"/>
    <property type="evidence" value="ECO:0007669"/>
    <property type="project" value="TreeGrafter"/>
</dbReference>
<gene>
    <name evidence="15" type="ORF">Cfor_04299</name>
</gene>
<dbReference type="FunFam" id="2.60.40.60:FF:000015">
    <property type="entry name" value="FAT atypical cadherin 1"/>
    <property type="match status" value="1"/>
</dbReference>
<keyword evidence="5" id="KW-0677">Repeat</keyword>
<dbReference type="GO" id="GO:0045296">
    <property type="term" value="F:cadherin binding"/>
    <property type="evidence" value="ECO:0007669"/>
    <property type="project" value="TreeGrafter"/>
</dbReference>
<evidence type="ECO:0000256" key="6">
    <source>
        <dbReference type="ARBA" id="ARBA00022837"/>
    </source>
</evidence>
<dbReference type="PANTHER" id="PTHR24027">
    <property type="entry name" value="CADHERIN-23"/>
    <property type="match status" value="1"/>
</dbReference>
<dbReference type="InterPro" id="IPR020894">
    <property type="entry name" value="Cadherin_CS"/>
</dbReference>
<dbReference type="GO" id="GO:0016342">
    <property type="term" value="C:catenin complex"/>
    <property type="evidence" value="ECO:0007669"/>
    <property type="project" value="TreeGrafter"/>
</dbReference>
<dbReference type="Proteomes" id="UP000502823">
    <property type="component" value="Unassembled WGS sequence"/>
</dbReference>
<feature type="domain" description="Cadherin" evidence="14">
    <location>
        <begin position="1415"/>
        <end position="1515"/>
    </location>
</feature>
<feature type="domain" description="Cadherin" evidence="14">
    <location>
        <begin position="779"/>
        <end position="884"/>
    </location>
</feature>
<keyword evidence="16" id="KW-1185">Reference proteome</keyword>
<dbReference type="FunCoup" id="A0A6L2PE93">
    <property type="interactions" value="16"/>
</dbReference>
<dbReference type="GO" id="GO:0000902">
    <property type="term" value="P:cell morphogenesis"/>
    <property type="evidence" value="ECO:0007669"/>
    <property type="project" value="TreeGrafter"/>
</dbReference>
<dbReference type="InterPro" id="IPR015919">
    <property type="entry name" value="Cadherin-like_sf"/>
</dbReference>
<feature type="domain" description="Cadherin" evidence="14">
    <location>
        <begin position="934"/>
        <end position="1042"/>
    </location>
</feature>
<sequence length="1870" mass="207234">CQFYPAGEYLRFVRVPENVPVGGEVLQVEVYPRHNLSIQPVDKVEDVSYFTYQDVDSQAVSVLLAQSLEDLVDSESPQNVLKFRLVCDYSDGEDTISSYLSVTVYVEDVNDHAPQFINAPYHVTVEELTPTGLTIFRGIHAIDRDKPNTPNSDVQYSVVDGNDKGKFAMESSHRAVLVLRRSLDYDAGDREFTLTLMASDRGSPPKNSSTTIQVSVVDNDDLSPKFSQDVYRTQVTEFYPLSGRKIHQELKFEPPILAYDQDLAINAPIHYDIISGNDRQLFSVNGRNGSLFLEQELDLDRERTLPGNTFVLQLQASQVDNPLKTGLARVEVVLLDLNDNLPEFEVDLYNISIVENLPNGFSVLQVMAADKDQGENGEFTYQLNDPSQAFIIDPRTGWLTVRDQSMLDREKQSSLGMRVRAKEKVPSVVKKSDNSSAEASVAVEVTVLDANDNNPAFTPSNLYEFTVENDAHVGDIVGQVKATDPDLGRNGMVLYALQRPSNKSSSMSPLPFAVDAQSGQVTVTNSPLAEGRHALFIEASDQPANPSERRYSLAVVTIEVLRAGSKGDAVPDFVGAPYEFWVGGNVGVGTSVGQIRVTDAVDKNYIGYDLLHSYHDGERSGTITVVDNISKFEQPLYDFEAVVTDGQDLTLVTNVTIHVVDDDRGIGMKRPPIEFRVRENLSGALVGQLLNHSKEQNSSDMNRWKSLHFIIANQQDVTDRFAVSQDGTIYTQRGLDREERDIYRLTLITQNSRGMIRGAGVYQVNVIVEDDNDNAPVFEHNSYEGHVEENSPVGTEVRLNHLIHAKDADVGNHAQFTFTLHGDGSELFTVDQGSGRVFVKGLPLDREDKSLYSLRVVARDKGNLKSEVKLLIHIDDVNDNPPIFWQMVVLYDQDVEITDPAVSYTQQQYTNTSVTTTDLHYAESVTTMNFTEHRHLPPLVSILENTPVGTPILRVLAGDRDAGINATVTYRLIAESHIPMRGHSPKNFFTVQSHNAEILVARPLLPETDFFLNITATDGGGLMDNITVRIHVKDVNDHAPVFRKSWYNFDLEEGFHSGRILGSVEATDADYGNNAKITYSILQNERDDVSVFPFRISENNGILTVTGEIDREIRDSYTFQVTAQDSGPVNNQHHTMVDVEINVLDVNDNAPSFYDYDKVIEIPSQPEGYNIEHFHYSVSTPVYYTSVLENSSPGTIVTKLSANDSDFPGNGNGLLLFNIPHPNQNGGNTFAINSKDGTVMTIGKLDYEAQNSYNVTVVASDLGNPSLSSTALLIVRVLDVPEDAEEIGQPVFAHRHYEVEVEENSVIPMVLLVLNVTETYRGQNLRYSIVPTPGSDAFEVAPSNGTLYMVHSPDREQRARYNLKVRAEAAKRSRGLPVMLYPLAAGQLADLAPNEVRIIVRVKDVNDNAPRFIVNGRPIVAAIPTTATYGYQIVRLQATDPDEGLNADIRYQILGRIDDESRKFIIDPVTGQVRSIVSFAFDAGRVYGFDVKATDRRGADDGRSAITNVFVSVSDLLYIIYLQDAAKLVNLLYLQIKTARNMRNLYIFSESPIQMQFTGYFYEKLSHIKISATQCSAVVLNKKQTDIKRYLENYRVLEIASGAPVVTKPRNQRYLLSSLEVGVVVLGCVVFVGALAAAICVGCVRRGKQRKQQKNKSYQSQMGFSIRNPTNPVIRNNSKAHLFPASYLDGVGCGDATDTYVDLHPGKAMVYGPRFHQHHDPGCSRHREHQHHPSSVGQQLRPVRSNSNVAAATTGLEASITSLQSSGQDSGIGRCVCGHSTSHSSGDSSNGSYEDSLKSLHQHAISGGHIRHTSLMRRGNDISTRRRQRHNSICGDVVHLDPDIQQQPKTAVLMAAANSALVRRASERSV</sequence>
<dbReference type="GO" id="GO:0007043">
    <property type="term" value="P:cell-cell junction assembly"/>
    <property type="evidence" value="ECO:0007669"/>
    <property type="project" value="TreeGrafter"/>
</dbReference>
<feature type="domain" description="Cadherin" evidence="14">
    <location>
        <begin position="459"/>
        <end position="573"/>
    </location>
</feature>
<dbReference type="SUPFAM" id="SSF49313">
    <property type="entry name" value="Cadherin-like"/>
    <property type="match status" value="12"/>
</dbReference>